<organism evidence="3">
    <name type="scientific">Sulfurimonas autotrophica</name>
    <dbReference type="NCBI Taxonomy" id="202747"/>
    <lineage>
        <taxon>Bacteria</taxon>
        <taxon>Pseudomonadati</taxon>
        <taxon>Campylobacterota</taxon>
        <taxon>Epsilonproteobacteria</taxon>
        <taxon>Campylobacterales</taxon>
        <taxon>Sulfurimonadaceae</taxon>
        <taxon>Sulfurimonas</taxon>
    </lineage>
</organism>
<feature type="domain" description="DUF695" evidence="1">
    <location>
        <begin position="5"/>
        <end position="123"/>
    </location>
</feature>
<dbReference type="InterPro" id="IPR016097">
    <property type="entry name" value="DUF695"/>
</dbReference>
<dbReference type="Proteomes" id="UP000886390">
    <property type="component" value="Unassembled WGS sequence"/>
</dbReference>
<evidence type="ECO:0000259" key="1">
    <source>
        <dbReference type="Pfam" id="PF05117"/>
    </source>
</evidence>
<dbReference type="AlphaFoldDB" id="A0A7C3FXM4"/>
<dbReference type="EMBL" id="DRNH01000100">
    <property type="protein sequence ID" value="HFB53471.1"/>
    <property type="molecule type" value="Genomic_DNA"/>
</dbReference>
<dbReference type="Pfam" id="PF06877">
    <property type="entry name" value="RraB"/>
    <property type="match status" value="1"/>
</dbReference>
<dbReference type="SUPFAM" id="SSF89946">
    <property type="entry name" value="Hypothetical protein VC0424"/>
    <property type="match status" value="1"/>
</dbReference>
<proteinExistence type="predicted"/>
<feature type="domain" description="Regulator of ribonuclease activity B" evidence="2">
    <location>
        <begin position="135"/>
        <end position="232"/>
    </location>
</feature>
<sequence length="238" mass="27577">MREFFRRVEDGSEIIVETDMNAFAYSNKFAWLLSVFIKFDAADETQEGFEEFLEAKESLIIALEHDEKAKYVGGRSVDGWSELYFYANDSKGLDTEVAKILKSLDYVYESSVVRDSKWDFHHKNLTPNELELAHIQSDKIIYLLEEEGDVLHEPRIVEHYVSFDTPTQKERFLENLSEENFHFKDEISSEEFENGIALAKEHAVTQEAVAAVVEELFELIKSENGYYEGWSTTLAKEV</sequence>
<accession>A0A7C3FXM4</accession>
<comment type="caution">
    <text evidence="3">The sequence shown here is derived from an EMBL/GenBank/DDBJ whole genome shotgun (WGS) entry which is preliminary data.</text>
</comment>
<evidence type="ECO:0000313" key="3">
    <source>
        <dbReference type="EMBL" id="HFB53471.1"/>
    </source>
</evidence>
<reference evidence="3" key="1">
    <citation type="journal article" date="2020" name="mSystems">
        <title>Genome- and Community-Level Interaction Insights into Carbon Utilization and Element Cycling Functions of Hydrothermarchaeota in Hydrothermal Sediment.</title>
        <authorList>
            <person name="Zhou Z."/>
            <person name="Liu Y."/>
            <person name="Xu W."/>
            <person name="Pan J."/>
            <person name="Luo Z.H."/>
            <person name="Li M."/>
        </authorList>
    </citation>
    <scope>NUCLEOTIDE SEQUENCE [LARGE SCALE GENOMIC DNA]</scope>
    <source>
        <strain evidence="3">HyVt-507</strain>
    </source>
</reference>
<dbReference type="Gene3D" id="3.30.70.970">
    <property type="entry name" value="RraB-like"/>
    <property type="match status" value="1"/>
</dbReference>
<protein>
    <submittedName>
        <fullName evidence="3">DUF695 domain-containing protein</fullName>
    </submittedName>
</protein>
<dbReference type="Pfam" id="PF05117">
    <property type="entry name" value="DUF695"/>
    <property type="match status" value="1"/>
</dbReference>
<dbReference type="InterPro" id="IPR036701">
    <property type="entry name" value="RraB-like_sf"/>
</dbReference>
<evidence type="ECO:0000259" key="2">
    <source>
        <dbReference type="Pfam" id="PF06877"/>
    </source>
</evidence>
<dbReference type="InterPro" id="IPR009671">
    <property type="entry name" value="RraB_dom"/>
</dbReference>
<gene>
    <name evidence="3" type="ORF">ENJ67_01950</name>
</gene>
<name>A0A7C3FXM4_9BACT</name>